<dbReference type="GO" id="GO:0008380">
    <property type="term" value="P:RNA splicing"/>
    <property type="evidence" value="ECO:0007669"/>
    <property type="project" value="UniProtKB-KW"/>
</dbReference>
<dbReference type="GO" id="GO:0005737">
    <property type="term" value="C:cytoplasm"/>
    <property type="evidence" value="ECO:0007669"/>
    <property type="project" value="TreeGrafter"/>
</dbReference>
<protein>
    <recommendedName>
        <fullName evidence="10">RRM domain-containing protein</fullName>
    </recommendedName>
</protein>
<feature type="domain" description="RRM" evidence="10">
    <location>
        <begin position="112"/>
        <end position="186"/>
    </location>
</feature>
<sequence length="236" mass="26570">MSSNETRIYVGNLPPDIRSKDIEDLFYKYGKISFVDLKNRKGPPFAFVEFDDPRDADEAVYARDGYDYDGYKLRVEFPRGSGGGARGGRGSGGGGGRFGGGRGGPPTRRTNYRVVVSGLPPSGSWQDLKDHMREAGDVCYADVFKDGTGAVEYMRYEDMKYALRKLDDSRFKSHEGETTYVRVKEDSGSSSKRSISRSRSRSRSRSPRRSRGSPTYSPLRRDRSYSRSRSRSRSRS</sequence>
<evidence type="ECO:0000256" key="2">
    <source>
        <dbReference type="ARBA" id="ARBA00010269"/>
    </source>
</evidence>
<feature type="compositionally biased region" description="Basic and acidic residues" evidence="9">
    <location>
        <begin position="178"/>
        <end position="187"/>
    </location>
</feature>
<evidence type="ECO:0000256" key="9">
    <source>
        <dbReference type="SAM" id="MobiDB-lite"/>
    </source>
</evidence>
<evidence type="ECO:0000256" key="8">
    <source>
        <dbReference type="PROSITE-ProRule" id="PRU00176"/>
    </source>
</evidence>
<feature type="domain" description="RRM" evidence="10">
    <location>
        <begin position="6"/>
        <end position="80"/>
    </location>
</feature>
<organism evidence="11 12">
    <name type="scientific">Tigriopus californicus</name>
    <name type="common">Marine copepod</name>
    <dbReference type="NCBI Taxonomy" id="6832"/>
    <lineage>
        <taxon>Eukaryota</taxon>
        <taxon>Metazoa</taxon>
        <taxon>Ecdysozoa</taxon>
        <taxon>Arthropoda</taxon>
        <taxon>Crustacea</taxon>
        <taxon>Multicrustacea</taxon>
        <taxon>Hexanauplia</taxon>
        <taxon>Copepoda</taxon>
        <taxon>Harpacticoida</taxon>
        <taxon>Harpacticidae</taxon>
        <taxon>Tigriopus</taxon>
    </lineage>
</organism>
<evidence type="ECO:0000313" key="12">
    <source>
        <dbReference type="Proteomes" id="UP000318571"/>
    </source>
</evidence>
<evidence type="ECO:0000256" key="1">
    <source>
        <dbReference type="ARBA" id="ARBA00004123"/>
    </source>
</evidence>
<comment type="similarity">
    <text evidence="2">Belongs to the splicing factor SR family.</text>
</comment>
<dbReference type="AlphaFoldDB" id="A0A553P069"/>
<dbReference type="Gene3D" id="3.30.70.330">
    <property type="match status" value="2"/>
</dbReference>
<keyword evidence="7" id="KW-0539">Nucleus</keyword>
<evidence type="ECO:0000256" key="7">
    <source>
        <dbReference type="ARBA" id="ARBA00023242"/>
    </source>
</evidence>
<dbReference type="Proteomes" id="UP000318571">
    <property type="component" value="Chromosome 9"/>
</dbReference>
<dbReference type="Pfam" id="PF00076">
    <property type="entry name" value="RRM_1"/>
    <property type="match status" value="2"/>
</dbReference>
<dbReference type="PANTHER" id="PTHR23003:SF62">
    <property type="entry name" value="SERINE_ARGININE (SR)-TYPE SHUTTLING MRNA BINDING PROTEIN NPL3"/>
    <property type="match status" value="1"/>
</dbReference>
<dbReference type="CDD" id="cd12601">
    <property type="entry name" value="RRM2_SRSF1_like"/>
    <property type="match status" value="1"/>
</dbReference>
<gene>
    <name evidence="11" type="ORF">TCAL_01177</name>
</gene>
<dbReference type="InterPro" id="IPR035979">
    <property type="entry name" value="RBD_domain_sf"/>
</dbReference>
<evidence type="ECO:0000256" key="5">
    <source>
        <dbReference type="ARBA" id="ARBA00022884"/>
    </source>
</evidence>
<evidence type="ECO:0000256" key="4">
    <source>
        <dbReference type="ARBA" id="ARBA00022737"/>
    </source>
</evidence>
<dbReference type="InterPro" id="IPR050374">
    <property type="entry name" value="RRT5_SRSF_SR"/>
</dbReference>
<evidence type="ECO:0000313" key="11">
    <source>
        <dbReference type="EMBL" id="TRY71073.1"/>
    </source>
</evidence>
<dbReference type="PROSITE" id="PS50102">
    <property type="entry name" value="RRM"/>
    <property type="match status" value="2"/>
</dbReference>
<evidence type="ECO:0000256" key="3">
    <source>
        <dbReference type="ARBA" id="ARBA00022664"/>
    </source>
</evidence>
<feature type="compositionally biased region" description="Basic residues" evidence="9">
    <location>
        <begin position="194"/>
        <end position="211"/>
    </location>
</feature>
<dbReference type="FunFam" id="3.30.70.330:FF:000053">
    <property type="entry name" value="Serine/arginine-rich splicing factor 1"/>
    <property type="match status" value="1"/>
</dbReference>
<dbReference type="SMART" id="SM00360">
    <property type="entry name" value="RRM"/>
    <property type="match status" value="2"/>
</dbReference>
<comment type="caution">
    <text evidence="11">The sequence shown here is derived from an EMBL/GenBank/DDBJ whole genome shotgun (WGS) entry which is preliminary data.</text>
</comment>
<dbReference type="EMBL" id="VCGU01000009">
    <property type="protein sequence ID" value="TRY71073.1"/>
    <property type="molecule type" value="Genomic_DNA"/>
</dbReference>
<proteinExistence type="inferred from homology"/>
<dbReference type="PANTHER" id="PTHR23003">
    <property type="entry name" value="RNA RECOGNITION MOTIF RRM DOMAIN CONTAINING PROTEIN"/>
    <property type="match status" value="1"/>
</dbReference>
<keyword evidence="6" id="KW-0508">mRNA splicing</keyword>
<accession>A0A553P069</accession>
<dbReference type="GO" id="GO:0005634">
    <property type="term" value="C:nucleus"/>
    <property type="evidence" value="ECO:0007669"/>
    <property type="project" value="UniProtKB-SubCell"/>
</dbReference>
<keyword evidence="12" id="KW-1185">Reference proteome</keyword>
<dbReference type="InterPro" id="IPR000504">
    <property type="entry name" value="RRM_dom"/>
</dbReference>
<dbReference type="InterPro" id="IPR012677">
    <property type="entry name" value="Nucleotide-bd_a/b_plait_sf"/>
</dbReference>
<dbReference type="GO" id="GO:0003729">
    <property type="term" value="F:mRNA binding"/>
    <property type="evidence" value="ECO:0007669"/>
    <property type="project" value="TreeGrafter"/>
</dbReference>
<dbReference type="GO" id="GO:0006397">
    <property type="term" value="P:mRNA processing"/>
    <property type="evidence" value="ECO:0007669"/>
    <property type="project" value="UniProtKB-KW"/>
</dbReference>
<evidence type="ECO:0000256" key="6">
    <source>
        <dbReference type="ARBA" id="ARBA00023187"/>
    </source>
</evidence>
<feature type="region of interest" description="Disordered" evidence="9">
    <location>
        <begin position="80"/>
        <end position="111"/>
    </location>
</feature>
<dbReference type="SUPFAM" id="SSF54928">
    <property type="entry name" value="RNA-binding domain, RBD"/>
    <property type="match status" value="1"/>
</dbReference>
<feature type="compositionally biased region" description="Gly residues" evidence="9">
    <location>
        <begin position="80"/>
        <end position="104"/>
    </location>
</feature>
<comment type="subcellular location">
    <subcellularLocation>
        <location evidence="1">Nucleus</location>
    </subcellularLocation>
</comment>
<evidence type="ECO:0000259" key="10">
    <source>
        <dbReference type="PROSITE" id="PS50102"/>
    </source>
</evidence>
<keyword evidence="4" id="KW-0677">Repeat</keyword>
<name>A0A553P069_TIGCA</name>
<feature type="compositionally biased region" description="Basic residues" evidence="9">
    <location>
        <begin position="226"/>
        <end position="236"/>
    </location>
</feature>
<dbReference type="STRING" id="6832.A0A553P069"/>
<dbReference type="OMA" id="CFADAFK"/>
<keyword evidence="5 8" id="KW-0694">RNA-binding</keyword>
<keyword evidence="3" id="KW-0507">mRNA processing</keyword>
<reference evidence="11 12" key="1">
    <citation type="journal article" date="2018" name="Nat. Ecol. Evol.">
        <title>Genomic signatures of mitonuclear coevolution across populations of Tigriopus californicus.</title>
        <authorList>
            <person name="Barreto F.S."/>
            <person name="Watson E.T."/>
            <person name="Lima T.G."/>
            <person name="Willett C.S."/>
            <person name="Edmands S."/>
            <person name="Li W."/>
            <person name="Burton R.S."/>
        </authorList>
    </citation>
    <scope>NUCLEOTIDE SEQUENCE [LARGE SCALE GENOMIC DNA]</scope>
    <source>
        <strain evidence="11 12">San Diego</strain>
    </source>
</reference>
<feature type="region of interest" description="Disordered" evidence="9">
    <location>
        <begin position="178"/>
        <end position="236"/>
    </location>
</feature>